<organism evidence="2 3">
    <name type="scientific">Wickerhamomyces anomalus (strain ATCC 58044 / CBS 1984 / NCYC 433 / NRRL Y-366-8)</name>
    <name type="common">Yeast</name>
    <name type="synonym">Hansenula anomala</name>
    <dbReference type="NCBI Taxonomy" id="683960"/>
    <lineage>
        <taxon>Eukaryota</taxon>
        <taxon>Fungi</taxon>
        <taxon>Dikarya</taxon>
        <taxon>Ascomycota</taxon>
        <taxon>Saccharomycotina</taxon>
        <taxon>Saccharomycetes</taxon>
        <taxon>Phaffomycetales</taxon>
        <taxon>Wickerhamomycetaceae</taxon>
        <taxon>Wickerhamomyces</taxon>
    </lineage>
</organism>
<dbReference type="Proteomes" id="UP000094112">
    <property type="component" value="Unassembled WGS sequence"/>
</dbReference>
<dbReference type="GeneID" id="30200360"/>
<dbReference type="OrthoDB" id="10349263at2759"/>
<reference evidence="2 3" key="1">
    <citation type="journal article" date="2016" name="Proc. Natl. Acad. Sci. U.S.A.">
        <title>Comparative genomics of biotechnologically important yeasts.</title>
        <authorList>
            <person name="Riley R."/>
            <person name="Haridas S."/>
            <person name="Wolfe K.H."/>
            <person name="Lopes M.R."/>
            <person name="Hittinger C.T."/>
            <person name="Goeker M."/>
            <person name="Salamov A.A."/>
            <person name="Wisecaver J.H."/>
            <person name="Long T.M."/>
            <person name="Calvey C.H."/>
            <person name="Aerts A.L."/>
            <person name="Barry K.W."/>
            <person name="Choi C."/>
            <person name="Clum A."/>
            <person name="Coughlan A.Y."/>
            <person name="Deshpande S."/>
            <person name="Douglass A.P."/>
            <person name="Hanson S.J."/>
            <person name="Klenk H.-P."/>
            <person name="LaButti K.M."/>
            <person name="Lapidus A."/>
            <person name="Lindquist E.A."/>
            <person name="Lipzen A.M."/>
            <person name="Meier-Kolthoff J.P."/>
            <person name="Ohm R.A."/>
            <person name="Otillar R.P."/>
            <person name="Pangilinan J.L."/>
            <person name="Peng Y."/>
            <person name="Rokas A."/>
            <person name="Rosa C.A."/>
            <person name="Scheuner C."/>
            <person name="Sibirny A.A."/>
            <person name="Slot J.C."/>
            <person name="Stielow J.B."/>
            <person name="Sun H."/>
            <person name="Kurtzman C.P."/>
            <person name="Blackwell M."/>
            <person name="Grigoriev I.V."/>
            <person name="Jeffries T.W."/>
        </authorList>
    </citation>
    <scope>NUCLEOTIDE SEQUENCE [LARGE SCALE GENOMIC DNA]</scope>
    <source>
        <strain evidence="3">ATCC 58044 / CBS 1984 / NCYC 433 / NRRL Y-366-8</strain>
    </source>
</reference>
<feature type="compositionally biased region" description="Acidic residues" evidence="1">
    <location>
        <begin position="58"/>
        <end position="70"/>
    </location>
</feature>
<evidence type="ECO:0000256" key="1">
    <source>
        <dbReference type="SAM" id="MobiDB-lite"/>
    </source>
</evidence>
<dbReference type="EMBL" id="KV454209">
    <property type="protein sequence ID" value="ODQ60563.1"/>
    <property type="molecule type" value="Genomic_DNA"/>
</dbReference>
<dbReference type="AlphaFoldDB" id="A0A1E3P5B1"/>
<evidence type="ECO:0000313" key="3">
    <source>
        <dbReference type="Proteomes" id="UP000094112"/>
    </source>
</evidence>
<sequence length="164" mass="18365">MKQIKLKAKLNKNDDLGPHVLLKRKKQTFFLSLDRTSGKHVVEKLHSVIKSIGGLGEDGGDNEAQDDQDIDIPVPSFETNDSDDDEDENKVNNVKSSKNKIIPDIEDIILGEPRDRNDPYGSGFVKVKNMEKSLGLHNFAIMAFRLKTDEGDDFDVVEPTDAEE</sequence>
<dbReference type="RefSeq" id="XP_019039770.1">
    <property type="nucleotide sequence ID" value="XM_019183114.1"/>
</dbReference>
<protein>
    <submittedName>
        <fullName evidence="2">Uncharacterized protein</fullName>
    </submittedName>
</protein>
<feature type="region of interest" description="Disordered" evidence="1">
    <location>
        <begin position="53"/>
        <end position="95"/>
    </location>
</feature>
<keyword evidence="3" id="KW-1185">Reference proteome</keyword>
<gene>
    <name evidence="2" type="ORF">WICANDRAFT_61134</name>
</gene>
<proteinExistence type="predicted"/>
<name>A0A1E3P5B1_WICAA</name>
<evidence type="ECO:0000313" key="2">
    <source>
        <dbReference type="EMBL" id="ODQ60563.1"/>
    </source>
</evidence>
<accession>A0A1E3P5B1</accession>